<feature type="transmembrane region" description="Helical" evidence="5">
    <location>
        <begin position="97"/>
        <end position="117"/>
    </location>
</feature>
<feature type="domain" description="Major facilitator superfamily (MFS) profile" evidence="6">
    <location>
        <begin position="32"/>
        <end position="164"/>
    </location>
</feature>
<evidence type="ECO:0000256" key="4">
    <source>
        <dbReference type="ARBA" id="ARBA00023136"/>
    </source>
</evidence>
<reference evidence="7 8" key="1">
    <citation type="journal article" date="2019" name="Nat. Ecol. Evol.">
        <title>Megaphylogeny resolves global patterns of mushroom evolution.</title>
        <authorList>
            <person name="Varga T."/>
            <person name="Krizsan K."/>
            <person name="Foldi C."/>
            <person name="Dima B."/>
            <person name="Sanchez-Garcia M."/>
            <person name="Sanchez-Ramirez S."/>
            <person name="Szollosi G.J."/>
            <person name="Szarkandi J.G."/>
            <person name="Papp V."/>
            <person name="Albert L."/>
            <person name="Andreopoulos W."/>
            <person name="Angelini C."/>
            <person name="Antonin V."/>
            <person name="Barry K.W."/>
            <person name="Bougher N.L."/>
            <person name="Buchanan P."/>
            <person name="Buyck B."/>
            <person name="Bense V."/>
            <person name="Catcheside P."/>
            <person name="Chovatia M."/>
            <person name="Cooper J."/>
            <person name="Damon W."/>
            <person name="Desjardin D."/>
            <person name="Finy P."/>
            <person name="Geml J."/>
            <person name="Haridas S."/>
            <person name="Hughes K."/>
            <person name="Justo A."/>
            <person name="Karasinski D."/>
            <person name="Kautmanova I."/>
            <person name="Kiss B."/>
            <person name="Kocsube S."/>
            <person name="Kotiranta H."/>
            <person name="LaButti K.M."/>
            <person name="Lechner B.E."/>
            <person name="Liimatainen K."/>
            <person name="Lipzen A."/>
            <person name="Lukacs Z."/>
            <person name="Mihaltcheva S."/>
            <person name="Morgado L.N."/>
            <person name="Niskanen T."/>
            <person name="Noordeloos M.E."/>
            <person name="Ohm R.A."/>
            <person name="Ortiz-Santana B."/>
            <person name="Ovrebo C."/>
            <person name="Racz N."/>
            <person name="Riley R."/>
            <person name="Savchenko A."/>
            <person name="Shiryaev A."/>
            <person name="Soop K."/>
            <person name="Spirin V."/>
            <person name="Szebenyi C."/>
            <person name="Tomsovsky M."/>
            <person name="Tulloss R.E."/>
            <person name="Uehling J."/>
            <person name="Grigoriev I.V."/>
            <person name="Vagvolgyi C."/>
            <person name="Papp T."/>
            <person name="Martin F.M."/>
            <person name="Miettinen O."/>
            <person name="Hibbett D.S."/>
            <person name="Nagy L.G."/>
        </authorList>
    </citation>
    <scope>NUCLEOTIDE SEQUENCE [LARGE SCALE GENOMIC DNA]</scope>
    <source>
        <strain evidence="7 8">CBS 962.96</strain>
    </source>
</reference>
<dbReference type="SUPFAM" id="SSF103473">
    <property type="entry name" value="MFS general substrate transporter"/>
    <property type="match status" value="1"/>
</dbReference>
<protein>
    <submittedName>
        <fullName evidence="7">MFS general substrate transporter</fullName>
    </submittedName>
</protein>
<gene>
    <name evidence="7" type="ORF">K435DRAFT_974438</name>
</gene>
<dbReference type="Pfam" id="PF07690">
    <property type="entry name" value="MFS_1"/>
    <property type="match status" value="1"/>
</dbReference>
<feature type="transmembrane region" description="Helical" evidence="5">
    <location>
        <begin position="31"/>
        <end position="55"/>
    </location>
</feature>
<dbReference type="GO" id="GO:0015355">
    <property type="term" value="F:secondary active monocarboxylate transmembrane transporter activity"/>
    <property type="evidence" value="ECO:0007669"/>
    <property type="project" value="TreeGrafter"/>
</dbReference>
<feature type="transmembrane region" description="Helical" evidence="5">
    <location>
        <begin position="123"/>
        <end position="143"/>
    </location>
</feature>
<keyword evidence="8" id="KW-1185">Reference proteome</keyword>
<dbReference type="GO" id="GO:0035879">
    <property type="term" value="P:plasma membrane lactate transport"/>
    <property type="evidence" value="ECO:0007669"/>
    <property type="project" value="TreeGrafter"/>
</dbReference>
<dbReference type="PANTHER" id="PTHR23508">
    <property type="entry name" value="CARBOXYLIC ACID TRANSPORTER PROTEIN HOMOLOG"/>
    <property type="match status" value="1"/>
</dbReference>
<accession>A0A4S8KMG1</accession>
<keyword evidence="2 5" id="KW-0812">Transmembrane</keyword>
<organism evidence="7 8">
    <name type="scientific">Dendrothele bispora (strain CBS 962.96)</name>
    <dbReference type="NCBI Taxonomy" id="1314807"/>
    <lineage>
        <taxon>Eukaryota</taxon>
        <taxon>Fungi</taxon>
        <taxon>Dikarya</taxon>
        <taxon>Basidiomycota</taxon>
        <taxon>Agaricomycotina</taxon>
        <taxon>Agaricomycetes</taxon>
        <taxon>Agaricomycetidae</taxon>
        <taxon>Agaricales</taxon>
        <taxon>Agaricales incertae sedis</taxon>
        <taxon>Dendrothele</taxon>
    </lineage>
</organism>
<keyword evidence="4 5" id="KW-0472">Membrane</keyword>
<dbReference type="InterPro" id="IPR036259">
    <property type="entry name" value="MFS_trans_sf"/>
</dbReference>
<dbReference type="PANTHER" id="PTHR23508:SF10">
    <property type="entry name" value="CARBOXYLIC ACID TRANSPORTER PROTEIN HOMOLOG"/>
    <property type="match status" value="1"/>
</dbReference>
<dbReference type="EMBL" id="ML180946">
    <property type="protein sequence ID" value="THU76388.1"/>
    <property type="molecule type" value="Genomic_DNA"/>
</dbReference>
<evidence type="ECO:0000256" key="2">
    <source>
        <dbReference type="ARBA" id="ARBA00022692"/>
    </source>
</evidence>
<dbReference type="AlphaFoldDB" id="A0A4S8KMG1"/>
<keyword evidence="3 5" id="KW-1133">Transmembrane helix</keyword>
<dbReference type="OrthoDB" id="3043418at2759"/>
<comment type="subcellular location">
    <subcellularLocation>
        <location evidence="1">Membrane</location>
        <topology evidence="1">Multi-pass membrane protein</topology>
    </subcellularLocation>
</comment>
<evidence type="ECO:0000259" key="6">
    <source>
        <dbReference type="PROSITE" id="PS50850"/>
    </source>
</evidence>
<dbReference type="InterPro" id="IPR011701">
    <property type="entry name" value="MFS"/>
</dbReference>
<proteinExistence type="predicted"/>
<dbReference type="PROSITE" id="PS50850">
    <property type="entry name" value="MFS"/>
    <property type="match status" value="1"/>
</dbReference>
<sequence>MTITAPSIPQRDTRITNPYHAVKNLTPLQHAIFWSGWLAWIADSYDFFCVSLTVLRLNDQFNQNTHSLTTAITLTLLLRPVGAAIFGILSDRYGRKWPLVSVLLIIAALQTGTGFVTTFREFLAVRSLFGIAMGGVWVSHYWLAIYARDSHRRFQGLASAASME</sequence>
<feature type="transmembrane region" description="Helical" evidence="5">
    <location>
        <begin position="67"/>
        <end position="90"/>
    </location>
</feature>
<dbReference type="Proteomes" id="UP000297245">
    <property type="component" value="Unassembled WGS sequence"/>
</dbReference>
<evidence type="ECO:0000256" key="3">
    <source>
        <dbReference type="ARBA" id="ARBA00022989"/>
    </source>
</evidence>
<evidence type="ECO:0000256" key="5">
    <source>
        <dbReference type="SAM" id="Phobius"/>
    </source>
</evidence>
<evidence type="ECO:0000313" key="8">
    <source>
        <dbReference type="Proteomes" id="UP000297245"/>
    </source>
</evidence>
<dbReference type="InterPro" id="IPR020846">
    <property type="entry name" value="MFS_dom"/>
</dbReference>
<dbReference type="GO" id="GO:0005886">
    <property type="term" value="C:plasma membrane"/>
    <property type="evidence" value="ECO:0007669"/>
    <property type="project" value="TreeGrafter"/>
</dbReference>
<evidence type="ECO:0000256" key="1">
    <source>
        <dbReference type="ARBA" id="ARBA00004141"/>
    </source>
</evidence>
<name>A0A4S8KMG1_DENBC</name>
<dbReference type="Gene3D" id="1.20.1250.20">
    <property type="entry name" value="MFS general substrate transporter like domains"/>
    <property type="match status" value="1"/>
</dbReference>
<evidence type="ECO:0000313" key="7">
    <source>
        <dbReference type="EMBL" id="THU76388.1"/>
    </source>
</evidence>